<feature type="transmembrane region" description="Helical" evidence="1">
    <location>
        <begin position="83"/>
        <end position="105"/>
    </location>
</feature>
<accession>A0A1W1XLM0</accession>
<organism evidence="2 3">
    <name type="scientific">Andreprevotia lacus DSM 23236</name>
    <dbReference type="NCBI Taxonomy" id="1121001"/>
    <lineage>
        <taxon>Bacteria</taxon>
        <taxon>Pseudomonadati</taxon>
        <taxon>Pseudomonadota</taxon>
        <taxon>Betaproteobacteria</taxon>
        <taxon>Neisseriales</taxon>
        <taxon>Chitinibacteraceae</taxon>
        <taxon>Andreprevotia</taxon>
    </lineage>
</organism>
<feature type="transmembrane region" description="Helical" evidence="1">
    <location>
        <begin position="125"/>
        <end position="145"/>
    </location>
</feature>
<keyword evidence="1" id="KW-1133">Transmembrane helix</keyword>
<dbReference type="OrthoDB" id="6890349at2"/>
<sequence>MLKMIMVYIHLLTTCIALATVLKADRRLWAWRKKPLDSTRLGYLQSTQRTASTTLAILWFSGLMLITLGYLQDGAQYLANPKLWAKVTVVILLTINGGLLHSIAFPALQKRIAFIALPVSERAKLALLGAISGCSWLFAAFLGIARPWNKVMPYGEVMLVFCCIAAAAILTGITLAIGLGRNEPANWLSTSAHGA</sequence>
<proteinExistence type="predicted"/>
<keyword evidence="1" id="KW-0812">Transmembrane</keyword>
<keyword evidence="3" id="KW-1185">Reference proteome</keyword>
<gene>
    <name evidence="2" type="ORF">SAMN02745857_01984</name>
</gene>
<evidence type="ECO:0000256" key="1">
    <source>
        <dbReference type="SAM" id="Phobius"/>
    </source>
</evidence>
<protein>
    <recommendedName>
        <fullName evidence="4">DUF2214 domain-containing protein</fullName>
    </recommendedName>
</protein>
<name>A0A1W1XLM0_9NEIS</name>
<keyword evidence="1" id="KW-0472">Membrane</keyword>
<dbReference type="Proteomes" id="UP000192761">
    <property type="component" value="Unassembled WGS sequence"/>
</dbReference>
<dbReference type="STRING" id="1121001.SAMN02745857_01984"/>
<evidence type="ECO:0008006" key="4">
    <source>
        <dbReference type="Google" id="ProtNLM"/>
    </source>
</evidence>
<evidence type="ECO:0000313" key="2">
    <source>
        <dbReference type="EMBL" id="SMC24843.1"/>
    </source>
</evidence>
<dbReference type="RefSeq" id="WP_139798764.1">
    <property type="nucleotide sequence ID" value="NZ_FWXD01000010.1"/>
</dbReference>
<feature type="transmembrane region" description="Helical" evidence="1">
    <location>
        <begin position="157"/>
        <end position="179"/>
    </location>
</feature>
<dbReference type="AlphaFoldDB" id="A0A1W1XLM0"/>
<feature type="transmembrane region" description="Helical" evidence="1">
    <location>
        <begin position="50"/>
        <end position="71"/>
    </location>
</feature>
<reference evidence="2 3" key="1">
    <citation type="submission" date="2017-04" db="EMBL/GenBank/DDBJ databases">
        <authorList>
            <person name="Afonso C.L."/>
            <person name="Miller P.J."/>
            <person name="Scott M.A."/>
            <person name="Spackman E."/>
            <person name="Goraichik I."/>
            <person name="Dimitrov K.M."/>
            <person name="Suarez D.L."/>
            <person name="Swayne D.E."/>
        </authorList>
    </citation>
    <scope>NUCLEOTIDE SEQUENCE [LARGE SCALE GENOMIC DNA]</scope>
    <source>
        <strain evidence="2 3">DSM 23236</strain>
    </source>
</reference>
<evidence type="ECO:0000313" key="3">
    <source>
        <dbReference type="Proteomes" id="UP000192761"/>
    </source>
</evidence>
<dbReference type="EMBL" id="FWXD01000010">
    <property type="protein sequence ID" value="SMC24843.1"/>
    <property type="molecule type" value="Genomic_DNA"/>
</dbReference>